<feature type="region of interest" description="Disordered" evidence="14">
    <location>
        <begin position="356"/>
        <end position="379"/>
    </location>
</feature>
<dbReference type="InterPro" id="IPR029025">
    <property type="entry name" value="T3SS_substrate_exporter_C"/>
</dbReference>
<keyword evidence="16" id="KW-1185">Reference proteome</keyword>
<dbReference type="PANTHER" id="PTHR30531:SF12">
    <property type="entry name" value="FLAGELLAR BIOSYNTHETIC PROTEIN FLHB"/>
    <property type="match status" value="1"/>
</dbReference>
<evidence type="ECO:0000256" key="7">
    <source>
        <dbReference type="ARBA" id="ARBA00022795"/>
    </source>
</evidence>
<keyword evidence="4 13" id="KW-0813">Transport</keyword>
<protein>
    <recommendedName>
        <fullName evidence="3 13">Flagellar biosynthetic protein FlhB</fullName>
    </recommendedName>
</protein>
<proteinExistence type="inferred from homology"/>
<evidence type="ECO:0000256" key="13">
    <source>
        <dbReference type="RuleBase" id="RU364091"/>
    </source>
</evidence>
<evidence type="ECO:0000256" key="9">
    <source>
        <dbReference type="ARBA" id="ARBA00022989"/>
    </source>
</evidence>
<gene>
    <name evidence="13 15" type="primary">flhB</name>
    <name evidence="15" type="ORF">CWI75_01005</name>
</gene>
<evidence type="ECO:0000256" key="3">
    <source>
        <dbReference type="ARBA" id="ARBA00021622"/>
    </source>
</evidence>
<evidence type="ECO:0000256" key="12">
    <source>
        <dbReference type="ARBA" id="ARBA00025078"/>
    </source>
</evidence>
<dbReference type="Proteomes" id="UP000234845">
    <property type="component" value="Unassembled WGS sequence"/>
</dbReference>
<name>A0A2N5Y6D2_9GAMM</name>
<dbReference type="AlphaFoldDB" id="A0A2N5Y6D2"/>
<dbReference type="PRINTS" id="PR00950">
    <property type="entry name" value="TYPE3IMSPROT"/>
</dbReference>
<evidence type="ECO:0000313" key="16">
    <source>
        <dbReference type="Proteomes" id="UP000234845"/>
    </source>
</evidence>
<evidence type="ECO:0000313" key="15">
    <source>
        <dbReference type="EMBL" id="PLW83963.1"/>
    </source>
</evidence>
<feature type="region of interest" description="Disordered" evidence="14">
    <location>
        <begin position="1"/>
        <end position="31"/>
    </location>
</feature>
<dbReference type="GO" id="GO:0044780">
    <property type="term" value="P:bacterial-type flagellum assembly"/>
    <property type="evidence" value="ECO:0007669"/>
    <property type="project" value="InterPro"/>
</dbReference>
<keyword evidence="15" id="KW-0966">Cell projection</keyword>
<evidence type="ECO:0000256" key="11">
    <source>
        <dbReference type="ARBA" id="ARBA00023225"/>
    </source>
</evidence>
<evidence type="ECO:0000256" key="2">
    <source>
        <dbReference type="ARBA" id="ARBA00010690"/>
    </source>
</evidence>
<dbReference type="NCBIfam" id="TIGR00328">
    <property type="entry name" value="flhB"/>
    <property type="match status" value="1"/>
</dbReference>
<keyword evidence="6 13" id="KW-0812">Transmembrane</keyword>
<dbReference type="OrthoDB" id="9807950at2"/>
<evidence type="ECO:0000256" key="14">
    <source>
        <dbReference type="SAM" id="MobiDB-lite"/>
    </source>
</evidence>
<dbReference type="GO" id="GO:0009306">
    <property type="term" value="P:protein secretion"/>
    <property type="evidence" value="ECO:0007669"/>
    <property type="project" value="InterPro"/>
</dbReference>
<evidence type="ECO:0000256" key="5">
    <source>
        <dbReference type="ARBA" id="ARBA00022475"/>
    </source>
</evidence>
<feature type="compositionally biased region" description="Basic and acidic residues" evidence="14">
    <location>
        <begin position="11"/>
        <end position="31"/>
    </location>
</feature>
<keyword evidence="7 13" id="KW-1005">Bacterial flagellum biogenesis</keyword>
<sequence length="379" mass="41320">MAEEESGGGQERTEEPTPKKLQESRDKGEVPRSRELTMTLVMLVGSATLMISGDWFVSRFVALLTTGFQIERAEVFDDGYMVRKLSELATESILVLIPLLGALTLTALAAPALLGGWLFSSQAMAPKLSRMDPLKGLKRIFGAQGLMELIKAMAKFLVVGIAAGFFLWLVADRFLSLSRLPVISAIGESVWLATLALFVMSASLLVIAAVDVPFQLATHMKQMRMTRQEVKEEMKDTDGRPEVKSRIRNLQMEMANRRMMSDVPDADVIITNPTHFAVAVRYESGAMAAPIVVAKGVELVALAIREIGEEAGVPLLEAPPLARALYASVDIGQPIPPKLYVAVAEVLTWVYQVRTRPPETSPPAPPNPIVDPDEPTGQT</sequence>
<keyword evidence="11 13" id="KW-1006">Bacterial flagellum protein export</keyword>
<feature type="transmembrane region" description="Helical" evidence="13">
    <location>
        <begin position="140"/>
        <end position="170"/>
    </location>
</feature>
<evidence type="ECO:0000256" key="1">
    <source>
        <dbReference type="ARBA" id="ARBA00004651"/>
    </source>
</evidence>
<dbReference type="GO" id="GO:0005886">
    <property type="term" value="C:plasma membrane"/>
    <property type="evidence" value="ECO:0007669"/>
    <property type="project" value="UniProtKB-SubCell"/>
</dbReference>
<keyword evidence="15" id="KW-0282">Flagellum</keyword>
<keyword evidence="10 13" id="KW-0472">Membrane</keyword>
<feature type="compositionally biased region" description="Pro residues" evidence="14">
    <location>
        <begin position="359"/>
        <end position="369"/>
    </location>
</feature>
<evidence type="ECO:0000256" key="4">
    <source>
        <dbReference type="ARBA" id="ARBA00022448"/>
    </source>
</evidence>
<dbReference type="InterPro" id="IPR006135">
    <property type="entry name" value="T3SS_substrate_exporter"/>
</dbReference>
<comment type="function">
    <text evidence="12 13">Required for formation of the rod structure in the basal body of the flagellar apparatus. Together with FliI and FliH, may constitute the export apparatus of flagellin.</text>
</comment>
<reference evidence="16" key="1">
    <citation type="submission" date="2017-11" db="EMBL/GenBank/DDBJ databases">
        <title>The draft genome sequence of Chromatocurvus sp. F02.</title>
        <authorList>
            <person name="Du Z.-J."/>
            <person name="Chang Y.-Q."/>
        </authorList>
    </citation>
    <scope>NUCLEOTIDE SEQUENCE [LARGE SCALE GENOMIC DNA]</scope>
    <source>
        <strain evidence="16">F02</strain>
    </source>
</reference>
<feature type="transmembrane region" description="Helical" evidence="13">
    <location>
        <begin position="36"/>
        <end position="57"/>
    </location>
</feature>
<dbReference type="InterPro" id="IPR006136">
    <property type="entry name" value="FlhB"/>
</dbReference>
<dbReference type="PANTHER" id="PTHR30531">
    <property type="entry name" value="FLAGELLAR BIOSYNTHETIC PROTEIN FLHB"/>
    <property type="match status" value="1"/>
</dbReference>
<feature type="transmembrane region" description="Helical" evidence="13">
    <location>
        <begin position="93"/>
        <end position="119"/>
    </location>
</feature>
<keyword evidence="8 13" id="KW-0653">Protein transport</keyword>
<dbReference type="RefSeq" id="WP_101519600.1">
    <property type="nucleotide sequence ID" value="NZ_PKLZ01000001.1"/>
</dbReference>
<evidence type="ECO:0000256" key="8">
    <source>
        <dbReference type="ARBA" id="ARBA00022927"/>
    </source>
</evidence>
<dbReference type="FunFam" id="3.40.1690.10:FF:000001">
    <property type="entry name" value="Flagellar biosynthetic protein FlhB"/>
    <property type="match status" value="1"/>
</dbReference>
<comment type="caution">
    <text evidence="15">The sequence shown here is derived from an EMBL/GenBank/DDBJ whole genome shotgun (WGS) entry which is preliminary data.</text>
</comment>
<feature type="transmembrane region" description="Helical" evidence="13">
    <location>
        <begin position="190"/>
        <end position="214"/>
    </location>
</feature>
<keyword evidence="15" id="KW-0969">Cilium</keyword>
<dbReference type="SUPFAM" id="SSF160544">
    <property type="entry name" value="EscU C-terminal domain-like"/>
    <property type="match status" value="1"/>
</dbReference>
<evidence type="ECO:0000256" key="10">
    <source>
        <dbReference type="ARBA" id="ARBA00023136"/>
    </source>
</evidence>
<dbReference type="Gene3D" id="3.40.1690.10">
    <property type="entry name" value="secretion proteins EscU"/>
    <property type="match status" value="1"/>
</dbReference>
<comment type="similarity">
    <text evidence="2 13">Belongs to the type III secretion exporter family.</text>
</comment>
<accession>A0A2N5Y6D2</accession>
<dbReference type="Pfam" id="PF01312">
    <property type="entry name" value="Bac_export_2"/>
    <property type="match status" value="1"/>
</dbReference>
<evidence type="ECO:0000256" key="6">
    <source>
        <dbReference type="ARBA" id="ARBA00022692"/>
    </source>
</evidence>
<organism evidence="15 16">
    <name type="scientific">Kineobactrum sediminis</name>
    <dbReference type="NCBI Taxonomy" id="1905677"/>
    <lineage>
        <taxon>Bacteria</taxon>
        <taxon>Pseudomonadati</taxon>
        <taxon>Pseudomonadota</taxon>
        <taxon>Gammaproteobacteria</taxon>
        <taxon>Cellvibrionales</taxon>
        <taxon>Halieaceae</taxon>
        <taxon>Kineobactrum</taxon>
    </lineage>
</organism>
<keyword evidence="9 13" id="KW-1133">Transmembrane helix</keyword>
<keyword evidence="5 13" id="KW-1003">Cell membrane</keyword>
<comment type="subcellular location">
    <subcellularLocation>
        <location evidence="1">Cell membrane</location>
        <topology evidence="1">Multi-pass membrane protein</topology>
    </subcellularLocation>
</comment>
<dbReference type="EMBL" id="PKLZ01000001">
    <property type="protein sequence ID" value="PLW83963.1"/>
    <property type="molecule type" value="Genomic_DNA"/>
</dbReference>